<dbReference type="OrthoDB" id="9804823at2"/>
<keyword evidence="6 8" id="KW-0460">Magnesium</keyword>
<dbReference type="Pfam" id="PF01850">
    <property type="entry name" value="PIN"/>
    <property type="match status" value="1"/>
</dbReference>
<comment type="function">
    <text evidence="8">Toxic component of a toxin-antitoxin (TA) system. An RNase.</text>
</comment>
<dbReference type="EMBL" id="NMWU01000011">
    <property type="protein sequence ID" value="PLS31410.1"/>
    <property type="molecule type" value="Genomic_DNA"/>
</dbReference>
<comment type="cofactor">
    <cofactor evidence="1 8">
        <name>Mg(2+)</name>
        <dbReference type="ChEBI" id="CHEBI:18420"/>
    </cofactor>
</comment>
<dbReference type="EC" id="3.1.-.-" evidence="8"/>
<feature type="binding site" evidence="8">
    <location>
        <position position="104"/>
    </location>
    <ligand>
        <name>Mg(2+)</name>
        <dbReference type="ChEBI" id="CHEBI:18420"/>
    </ligand>
</feature>
<protein>
    <recommendedName>
        <fullName evidence="8">Ribonuclease VapC</fullName>
        <shortName evidence="8">RNase VapC</shortName>
        <ecNumber evidence="8">3.1.-.-</ecNumber>
    </recommendedName>
    <alternativeName>
        <fullName evidence="8">Toxin VapC</fullName>
    </alternativeName>
</protein>
<feature type="binding site" evidence="8">
    <location>
        <position position="6"/>
    </location>
    <ligand>
        <name>Mg(2+)</name>
        <dbReference type="ChEBI" id="CHEBI:18420"/>
    </ligand>
</feature>
<evidence type="ECO:0000256" key="2">
    <source>
        <dbReference type="ARBA" id="ARBA00022649"/>
    </source>
</evidence>
<dbReference type="InterPro" id="IPR002716">
    <property type="entry name" value="PIN_dom"/>
</dbReference>
<keyword evidence="11" id="KW-1185">Reference proteome</keyword>
<keyword evidence="5 8" id="KW-0378">Hydrolase</keyword>
<keyword evidence="2 8" id="KW-1277">Toxin-antitoxin system</keyword>
<evidence type="ECO:0000256" key="6">
    <source>
        <dbReference type="ARBA" id="ARBA00022842"/>
    </source>
</evidence>
<dbReference type="GO" id="GO:0090729">
    <property type="term" value="F:toxin activity"/>
    <property type="evidence" value="ECO:0007669"/>
    <property type="project" value="UniProtKB-KW"/>
</dbReference>
<keyword evidence="4 8" id="KW-0479">Metal-binding</keyword>
<dbReference type="GO" id="GO:0016787">
    <property type="term" value="F:hydrolase activity"/>
    <property type="evidence" value="ECO:0007669"/>
    <property type="project" value="UniProtKB-KW"/>
</dbReference>
<dbReference type="HAMAP" id="MF_00265">
    <property type="entry name" value="VapC_Nob1"/>
    <property type="match status" value="1"/>
</dbReference>
<evidence type="ECO:0000313" key="10">
    <source>
        <dbReference type="EMBL" id="PLS31410.1"/>
    </source>
</evidence>
<comment type="caution">
    <text evidence="10">The sequence shown here is derived from an EMBL/GenBank/DDBJ whole genome shotgun (WGS) entry which is preliminary data.</text>
</comment>
<comment type="similarity">
    <text evidence="7 8">Belongs to the PINc/VapC protein family.</text>
</comment>
<keyword evidence="3 8" id="KW-0540">Nuclease</keyword>
<dbReference type="GO" id="GO:0004540">
    <property type="term" value="F:RNA nuclease activity"/>
    <property type="evidence" value="ECO:0007669"/>
    <property type="project" value="InterPro"/>
</dbReference>
<dbReference type="CDD" id="cd18731">
    <property type="entry name" value="PIN_NgFitB-like"/>
    <property type="match status" value="1"/>
</dbReference>
<dbReference type="Proteomes" id="UP000235050">
    <property type="component" value="Unassembled WGS sequence"/>
</dbReference>
<sequence>MTIVLDTNVISELVRPLPDRSVMRWFVGRSVEDFAITSITVAELFYGCWRMPSGRRQHELSVVLNHMLSPFVERVLPFDATAALRYARIKMERERAGRPIMIADAQIAATALANDCKLATRNVKDFEGTGVTVVNPWNHPGHLS</sequence>
<dbReference type="Gene3D" id="3.40.50.1010">
    <property type="entry name" value="5'-nuclease"/>
    <property type="match status" value="1"/>
</dbReference>
<evidence type="ECO:0000256" key="4">
    <source>
        <dbReference type="ARBA" id="ARBA00022723"/>
    </source>
</evidence>
<evidence type="ECO:0000259" key="9">
    <source>
        <dbReference type="Pfam" id="PF01850"/>
    </source>
</evidence>
<proteinExistence type="inferred from homology"/>
<accession>A0A2N5JB29</accession>
<reference evidence="10 11" key="1">
    <citation type="submission" date="2017-07" db="EMBL/GenBank/DDBJ databases">
        <title>Bifidobacterium novel species.</title>
        <authorList>
            <person name="Lugli G.A."/>
            <person name="Milani C."/>
            <person name="Duranti S."/>
            <person name="Mangifesta M."/>
        </authorList>
    </citation>
    <scope>NUCLEOTIDE SEQUENCE [LARGE SCALE GENOMIC DNA]</scope>
    <source>
        <strain evidence="11">Uis1B</strain>
    </source>
</reference>
<dbReference type="PANTHER" id="PTHR33653:SF1">
    <property type="entry name" value="RIBONUCLEASE VAPC2"/>
    <property type="match status" value="1"/>
</dbReference>
<evidence type="ECO:0000256" key="8">
    <source>
        <dbReference type="HAMAP-Rule" id="MF_00265"/>
    </source>
</evidence>
<organism evidence="10 11">
    <name type="scientific">Bifidobacterium margollesii</name>
    <dbReference type="NCBI Taxonomy" id="2020964"/>
    <lineage>
        <taxon>Bacteria</taxon>
        <taxon>Bacillati</taxon>
        <taxon>Actinomycetota</taxon>
        <taxon>Actinomycetes</taxon>
        <taxon>Bifidobacteriales</taxon>
        <taxon>Bifidobacteriaceae</taxon>
        <taxon>Bifidobacterium</taxon>
    </lineage>
</organism>
<dbReference type="SUPFAM" id="SSF88723">
    <property type="entry name" value="PIN domain-like"/>
    <property type="match status" value="1"/>
</dbReference>
<dbReference type="GO" id="GO:0000287">
    <property type="term" value="F:magnesium ion binding"/>
    <property type="evidence" value="ECO:0007669"/>
    <property type="project" value="UniProtKB-UniRule"/>
</dbReference>
<dbReference type="RefSeq" id="WP_101615750.1">
    <property type="nucleotide sequence ID" value="NZ_NMWU01000011.1"/>
</dbReference>
<evidence type="ECO:0000256" key="5">
    <source>
        <dbReference type="ARBA" id="ARBA00022801"/>
    </source>
</evidence>
<dbReference type="InterPro" id="IPR050556">
    <property type="entry name" value="Type_II_TA_system_RNase"/>
</dbReference>
<evidence type="ECO:0000256" key="7">
    <source>
        <dbReference type="ARBA" id="ARBA00038093"/>
    </source>
</evidence>
<dbReference type="InterPro" id="IPR022907">
    <property type="entry name" value="VapC_family"/>
</dbReference>
<dbReference type="InterPro" id="IPR029060">
    <property type="entry name" value="PIN-like_dom_sf"/>
</dbReference>
<feature type="domain" description="PIN" evidence="9">
    <location>
        <begin position="3"/>
        <end position="122"/>
    </location>
</feature>
<evidence type="ECO:0000256" key="1">
    <source>
        <dbReference type="ARBA" id="ARBA00001946"/>
    </source>
</evidence>
<evidence type="ECO:0000313" key="11">
    <source>
        <dbReference type="Proteomes" id="UP000235050"/>
    </source>
</evidence>
<dbReference type="PANTHER" id="PTHR33653">
    <property type="entry name" value="RIBONUCLEASE VAPC2"/>
    <property type="match status" value="1"/>
</dbReference>
<evidence type="ECO:0000256" key="3">
    <source>
        <dbReference type="ARBA" id="ARBA00022722"/>
    </source>
</evidence>
<dbReference type="AlphaFoldDB" id="A0A2N5JB29"/>
<gene>
    <name evidence="8" type="primary">vapC</name>
    <name evidence="10" type="ORF">Uis1B_0751</name>
</gene>
<keyword evidence="8" id="KW-0800">Toxin</keyword>
<name>A0A2N5JB29_9BIFI</name>